<dbReference type="InterPro" id="IPR013083">
    <property type="entry name" value="Znf_RING/FYVE/PHD"/>
</dbReference>
<evidence type="ECO:0000256" key="3">
    <source>
        <dbReference type="ARBA" id="ARBA00022833"/>
    </source>
</evidence>
<evidence type="ECO:0000313" key="7">
    <source>
        <dbReference type="EMBL" id="KAK1769343.1"/>
    </source>
</evidence>
<dbReference type="GO" id="GO:0006511">
    <property type="term" value="P:ubiquitin-dependent protein catabolic process"/>
    <property type="evidence" value="ECO:0007669"/>
    <property type="project" value="TreeGrafter"/>
</dbReference>
<dbReference type="SUPFAM" id="SSF57850">
    <property type="entry name" value="RING/U-box"/>
    <property type="match status" value="1"/>
</dbReference>
<keyword evidence="3" id="KW-0862">Zinc</keyword>
<dbReference type="Gene3D" id="3.30.40.10">
    <property type="entry name" value="Zinc/RING finger domain, C3HC4 (zinc finger)"/>
    <property type="match status" value="1"/>
</dbReference>
<dbReference type="SMART" id="SM00184">
    <property type="entry name" value="RING"/>
    <property type="match status" value="1"/>
</dbReference>
<dbReference type="GO" id="GO:0140082">
    <property type="term" value="F:SUMO-ubiquitin ligase activity"/>
    <property type="evidence" value="ECO:0007669"/>
    <property type="project" value="TreeGrafter"/>
</dbReference>
<dbReference type="PROSITE" id="PS50089">
    <property type="entry name" value="ZF_RING_2"/>
    <property type="match status" value="1"/>
</dbReference>
<dbReference type="RefSeq" id="XP_060285556.1">
    <property type="nucleotide sequence ID" value="XM_060427438.1"/>
</dbReference>
<evidence type="ECO:0000313" key="8">
    <source>
        <dbReference type="Proteomes" id="UP001244011"/>
    </source>
</evidence>
<keyword evidence="8" id="KW-1185">Reference proteome</keyword>
<feature type="compositionally biased region" description="Low complexity" evidence="5">
    <location>
        <begin position="42"/>
        <end position="59"/>
    </location>
</feature>
<dbReference type="Proteomes" id="UP001244011">
    <property type="component" value="Unassembled WGS sequence"/>
</dbReference>
<reference evidence="7" key="1">
    <citation type="submission" date="2023-06" db="EMBL/GenBank/DDBJ databases">
        <title>Genome-scale phylogeny and comparative genomics of the fungal order Sordariales.</title>
        <authorList>
            <consortium name="Lawrence Berkeley National Laboratory"/>
            <person name="Hensen N."/>
            <person name="Bonometti L."/>
            <person name="Westerberg I."/>
            <person name="Brannstrom I.O."/>
            <person name="Guillou S."/>
            <person name="Cros-Aarteil S."/>
            <person name="Calhoun S."/>
            <person name="Haridas S."/>
            <person name="Kuo A."/>
            <person name="Mondo S."/>
            <person name="Pangilinan J."/>
            <person name="Riley R."/>
            <person name="Labutti K."/>
            <person name="Andreopoulos B."/>
            <person name="Lipzen A."/>
            <person name="Chen C."/>
            <person name="Yanf M."/>
            <person name="Daum C."/>
            <person name="Ng V."/>
            <person name="Clum A."/>
            <person name="Steindorff A."/>
            <person name="Ohm R."/>
            <person name="Martin F."/>
            <person name="Silar P."/>
            <person name="Natvig D."/>
            <person name="Lalanne C."/>
            <person name="Gautier V."/>
            <person name="Ament-Velasquez S.L."/>
            <person name="Kruys A."/>
            <person name="Hutchinson M.I."/>
            <person name="Powell A.J."/>
            <person name="Barry K."/>
            <person name="Miller A.N."/>
            <person name="Grigoriev I.V."/>
            <person name="Debuchy R."/>
            <person name="Gladieux P."/>
            <person name="Thoren M.H."/>
            <person name="Johannesson H."/>
        </authorList>
    </citation>
    <scope>NUCLEOTIDE SEQUENCE</scope>
    <source>
        <strain evidence="7">8032-3</strain>
    </source>
</reference>
<dbReference type="PANTHER" id="PTHR47094:SF1">
    <property type="entry name" value="RING-TYPE E3 UBIQUITIN TRANSFERASE"/>
    <property type="match status" value="1"/>
</dbReference>
<dbReference type="InterPro" id="IPR017907">
    <property type="entry name" value="Znf_RING_CS"/>
</dbReference>
<gene>
    <name evidence="7" type="ORF">QBC33DRAFT_533045</name>
</gene>
<dbReference type="GeneID" id="85310625"/>
<dbReference type="EMBL" id="MU839003">
    <property type="protein sequence ID" value="KAK1769343.1"/>
    <property type="molecule type" value="Genomic_DNA"/>
</dbReference>
<dbReference type="GO" id="GO:0033768">
    <property type="term" value="C:SUMO-targeted ubiquitin ligase complex"/>
    <property type="evidence" value="ECO:0007669"/>
    <property type="project" value="TreeGrafter"/>
</dbReference>
<accession>A0AAJ0C387</accession>
<keyword evidence="1" id="KW-0479">Metal-binding</keyword>
<keyword evidence="2 4" id="KW-0863">Zinc-finger</keyword>
<dbReference type="PANTHER" id="PTHR47094">
    <property type="entry name" value="ELFLESS, ISOFORM B"/>
    <property type="match status" value="1"/>
</dbReference>
<sequence length="396" mass="43844">MAELDPPYVFGIYPPLPPLPTPPQRRDRSILQQPLLPRAPHLSRPPQRLPLNSPPLSSLHTRPGVPSTGRGQYPLPDPSSRLHYDPPSATPLSSRPSPSLDTRRDNSRPSTFQTLPTLPTTPNGPRSSQGDNLLNRPTWDFIFLTEAGIAPPRDPESDYFQALVDGTFSSPSIPPQSPHSEQYFSTSAESSPGPSGSSIIPDISRHREPTTMPTTRERKRRSSDVIEVASPSTSDPAPKRRRSPGGTARAPEEGGQRQAKRPRASAAKLESEFDDDLFFDRDEEDIINLEDADERPREKSEPEVDRHSIKLGTFQCVICMDDATGLTVTHCGHLFCSECLHSSLHIDLTKKICPICRQKLDARPVSGKFSTRAKGFWPLELKLMTAKRSGKRPAAR</sequence>
<feature type="region of interest" description="Disordered" evidence="5">
    <location>
        <begin position="1"/>
        <end position="134"/>
    </location>
</feature>
<evidence type="ECO:0000256" key="1">
    <source>
        <dbReference type="ARBA" id="ARBA00022723"/>
    </source>
</evidence>
<feature type="compositionally biased region" description="Polar residues" evidence="5">
    <location>
        <begin position="90"/>
        <end position="100"/>
    </location>
</feature>
<dbReference type="Pfam" id="PF13920">
    <property type="entry name" value="zf-C3HC4_3"/>
    <property type="match status" value="1"/>
</dbReference>
<organism evidence="7 8">
    <name type="scientific">Phialemonium atrogriseum</name>
    <dbReference type="NCBI Taxonomy" id="1093897"/>
    <lineage>
        <taxon>Eukaryota</taxon>
        <taxon>Fungi</taxon>
        <taxon>Dikarya</taxon>
        <taxon>Ascomycota</taxon>
        <taxon>Pezizomycotina</taxon>
        <taxon>Sordariomycetes</taxon>
        <taxon>Sordariomycetidae</taxon>
        <taxon>Cephalothecales</taxon>
        <taxon>Cephalothecaceae</taxon>
        <taxon>Phialemonium</taxon>
    </lineage>
</organism>
<dbReference type="GO" id="GO:0008270">
    <property type="term" value="F:zinc ion binding"/>
    <property type="evidence" value="ECO:0007669"/>
    <property type="project" value="UniProtKB-KW"/>
</dbReference>
<dbReference type="GO" id="GO:0032183">
    <property type="term" value="F:SUMO binding"/>
    <property type="evidence" value="ECO:0007669"/>
    <property type="project" value="TreeGrafter"/>
</dbReference>
<feature type="domain" description="RING-type" evidence="6">
    <location>
        <begin position="316"/>
        <end position="357"/>
    </location>
</feature>
<dbReference type="PROSITE" id="PS00518">
    <property type="entry name" value="ZF_RING_1"/>
    <property type="match status" value="1"/>
</dbReference>
<evidence type="ECO:0000256" key="5">
    <source>
        <dbReference type="SAM" id="MobiDB-lite"/>
    </source>
</evidence>
<feature type="compositionally biased region" description="Polar residues" evidence="5">
    <location>
        <begin position="123"/>
        <end position="132"/>
    </location>
</feature>
<evidence type="ECO:0000259" key="6">
    <source>
        <dbReference type="PROSITE" id="PS50089"/>
    </source>
</evidence>
<evidence type="ECO:0000256" key="4">
    <source>
        <dbReference type="PROSITE-ProRule" id="PRU00175"/>
    </source>
</evidence>
<protein>
    <submittedName>
        <fullName evidence="7">E3 ubiquitin-protein ligase complex slx8-rfp subunit slx8</fullName>
    </submittedName>
</protein>
<evidence type="ECO:0000256" key="2">
    <source>
        <dbReference type="ARBA" id="ARBA00022771"/>
    </source>
</evidence>
<dbReference type="AlphaFoldDB" id="A0AAJ0C387"/>
<dbReference type="GO" id="GO:0061630">
    <property type="term" value="F:ubiquitin protein ligase activity"/>
    <property type="evidence" value="ECO:0007669"/>
    <property type="project" value="InterPro"/>
</dbReference>
<feature type="compositionally biased region" description="Pro residues" evidence="5">
    <location>
        <begin position="14"/>
        <end position="23"/>
    </location>
</feature>
<proteinExistence type="predicted"/>
<dbReference type="InterPro" id="IPR001841">
    <property type="entry name" value="Znf_RING"/>
</dbReference>
<name>A0AAJ0C387_9PEZI</name>
<feature type="region of interest" description="Disordered" evidence="5">
    <location>
        <begin position="150"/>
        <end position="269"/>
    </location>
</feature>
<feature type="compositionally biased region" description="Low complexity" evidence="5">
    <location>
        <begin position="190"/>
        <end position="202"/>
    </location>
</feature>
<comment type="caution">
    <text evidence="7">The sequence shown here is derived from an EMBL/GenBank/DDBJ whole genome shotgun (WGS) entry which is preliminary data.</text>
</comment>
<dbReference type="InterPro" id="IPR049627">
    <property type="entry name" value="SLX8"/>
</dbReference>